<dbReference type="EMBL" id="JQCP01000002">
    <property type="protein sequence ID" value="KRO02532.1"/>
    <property type="molecule type" value="Genomic_DNA"/>
</dbReference>
<accession>A0ABR5Q2W5</accession>
<sequence>MKSCDVLFYGEKTGFLAKSTSQLHVLKQKSTSQVAVLLAVLLGTCFLQALLCSS</sequence>
<evidence type="ECO:0000256" key="1">
    <source>
        <dbReference type="SAM" id="Phobius"/>
    </source>
</evidence>
<organism evidence="2 3">
    <name type="scientific">Lancefieldella rimae</name>
    <dbReference type="NCBI Taxonomy" id="1383"/>
    <lineage>
        <taxon>Bacteria</taxon>
        <taxon>Bacillati</taxon>
        <taxon>Actinomycetota</taxon>
        <taxon>Coriobacteriia</taxon>
        <taxon>Coriobacteriales</taxon>
        <taxon>Atopobiaceae</taxon>
        <taxon>Lancefieldella</taxon>
    </lineage>
</organism>
<protein>
    <submittedName>
        <fullName evidence="2">Uncharacterized protein</fullName>
    </submittedName>
</protein>
<dbReference type="Proteomes" id="UP000051927">
    <property type="component" value="Unassembled WGS sequence"/>
</dbReference>
<keyword evidence="1" id="KW-0812">Transmembrane</keyword>
<evidence type="ECO:0000313" key="2">
    <source>
        <dbReference type="EMBL" id="KRO02532.1"/>
    </source>
</evidence>
<keyword evidence="3" id="KW-1185">Reference proteome</keyword>
<gene>
    <name evidence="2" type="ORF">IV60_GL000981</name>
</gene>
<proteinExistence type="predicted"/>
<reference evidence="2 3" key="1">
    <citation type="journal article" date="2015" name="Genome Announc.">
        <title>Expanding the biotechnology potential of lactobacilli through comparative genomics of 213 strains and associated genera.</title>
        <authorList>
            <person name="Sun Z."/>
            <person name="Harris H.M."/>
            <person name="McCann A."/>
            <person name="Guo C."/>
            <person name="Argimon S."/>
            <person name="Zhang W."/>
            <person name="Yang X."/>
            <person name="Jeffery I.B."/>
            <person name="Cooney J.C."/>
            <person name="Kagawa T.F."/>
            <person name="Liu W."/>
            <person name="Song Y."/>
            <person name="Salvetti E."/>
            <person name="Wrobel A."/>
            <person name="Rasinkangas P."/>
            <person name="Parkhill J."/>
            <person name="Rea M.C."/>
            <person name="O'Sullivan O."/>
            <person name="Ritari J."/>
            <person name="Douillard F.P."/>
            <person name="Paul Ross R."/>
            <person name="Yang R."/>
            <person name="Briner A.E."/>
            <person name="Felis G.E."/>
            <person name="de Vos W.M."/>
            <person name="Barrangou R."/>
            <person name="Klaenhammer T.R."/>
            <person name="Caufield P.W."/>
            <person name="Cui Y."/>
            <person name="Zhang H."/>
            <person name="O'Toole P.W."/>
        </authorList>
    </citation>
    <scope>NUCLEOTIDE SEQUENCE [LARGE SCALE GENOMIC DNA]</scope>
    <source>
        <strain evidence="2 3">DSM 7090</strain>
    </source>
</reference>
<evidence type="ECO:0000313" key="3">
    <source>
        <dbReference type="Proteomes" id="UP000051927"/>
    </source>
</evidence>
<keyword evidence="1" id="KW-1133">Transmembrane helix</keyword>
<feature type="transmembrane region" description="Helical" evidence="1">
    <location>
        <begin position="34"/>
        <end position="51"/>
    </location>
</feature>
<name>A0ABR5Q2W5_9ACTN</name>
<keyword evidence="1" id="KW-0472">Membrane</keyword>
<comment type="caution">
    <text evidence="2">The sequence shown here is derived from an EMBL/GenBank/DDBJ whole genome shotgun (WGS) entry which is preliminary data.</text>
</comment>